<evidence type="ECO:0000313" key="3">
    <source>
        <dbReference type="Proteomes" id="UP000887421"/>
    </source>
</evidence>
<keyword evidence="1" id="KW-0812">Transmembrane</keyword>
<reference evidence="2" key="1">
    <citation type="submission" date="2021-05" db="EMBL/GenBank/DDBJ databases">
        <title>Complete genome sequence of Pseudomonas seleniipraecipitans strain D1-6.</title>
        <authorList>
            <person name="Lafi F."/>
            <person name="Eida A."/>
            <person name="Alam I."/>
            <person name="Hert H."/>
            <person name="Saad M."/>
        </authorList>
    </citation>
    <scope>NUCLEOTIDE SEQUENCE</scope>
    <source>
        <strain evidence="2">D1-6</strain>
    </source>
</reference>
<dbReference type="EMBL" id="CP076114">
    <property type="protein sequence ID" value="UUD63686.1"/>
    <property type="molecule type" value="Genomic_DNA"/>
</dbReference>
<evidence type="ECO:0000313" key="2">
    <source>
        <dbReference type="EMBL" id="UUD63686.1"/>
    </source>
</evidence>
<keyword evidence="1" id="KW-0472">Membrane</keyword>
<dbReference type="RefSeq" id="WP_070881638.1">
    <property type="nucleotide sequence ID" value="NZ_CP076114.1"/>
</dbReference>
<gene>
    <name evidence="2" type="ORF">D16iCDA_18740</name>
</gene>
<feature type="transmembrane region" description="Helical" evidence="1">
    <location>
        <begin position="6"/>
        <end position="22"/>
    </location>
</feature>
<name>A0ABY5J813_9GAMM</name>
<feature type="transmembrane region" description="Helical" evidence="1">
    <location>
        <begin position="72"/>
        <end position="92"/>
    </location>
</feature>
<proteinExistence type="predicted"/>
<protein>
    <submittedName>
        <fullName evidence="2">Uncharacterized protein</fullName>
    </submittedName>
</protein>
<organism evidence="2 3">
    <name type="scientific">Phytopseudomonas seleniipraecipitans</name>
    <dbReference type="NCBI Taxonomy" id="640205"/>
    <lineage>
        <taxon>Bacteria</taxon>
        <taxon>Pseudomonadati</taxon>
        <taxon>Pseudomonadota</taxon>
        <taxon>Gammaproteobacteria</taxon>
        <taxon>Pseudomonadales</taxon>
        <taxon>Pseudomonadaceae</taxon>
        <taxon>Phytopseudomonas</taxon>
    </lineage>
</organism>
<evidence type="ECO:0000256" key="1">
    <source>
        <dbReference type="SAM" id="Phobius"/>
    </source>
</evidence>
<sequence>MMIFIGGLIEWIVDFVTDAWLVRKRRSLNKRADTSWRGAGADVAFLDGLTVMLSAFAVVSFVVLYFSLELSFGLAFFVSAVPVGLYIAYRWIRLMT</sequence>
<accession>A0ABY5J813</accession>
<dbReference type="Proteomes" id="UP000887421">
    <property type="component" value="Chromosome"/>
</dbReference>
<keyword evidence="3" id="KW-1185">Reference proteome</keyword>
<feature type="transmembrane region" description="Helical" evidence="1">
    <location>
        <begin position="43"/>
        <end position="66"/>
    </location>
</feature>
<keyword evidence="1" id="KW-1133">Transmembrane helix</keyword>